<name>A0A192D8F6_9SPHN</name>
<evidence type="ECO:0000313" key="2">
    <source>
        <dbReference type="EMBL" id="ANK14049.1"/>
    </source>
</evidence>
<dbReference type="Proteomes" id="UP000078263">
    <property type="component" value="Chromosome"/>
</dbReference>
<organism evidence="2 3">
    <name type="scientific">Erythrobacter neustonensis</name>
    <dbReference type="NCBI Taxonomy" id="1112"/>
    <lineage>
        <taxon>Bacteria</taxon>
        <taxon>Pseudomonadati</taxon>
        <taxon>Pseudomonadota</taxon>
        <taxon>Alphaproteobacteria</taxon>
        <taxon>Sphingomonadales</taxon>
        <taxon>Erythrobacteraceae</taxon>
        <taxon>Erythrobacter/Porphyrobacter group</taxon>
        <taxon>Erythrobacter</taxon>
    </lineage>
</organism>
<dbReference type="Pfam" id="PF08241">
    <property type="entry name" value="Methyltransf_11"/>
    <property type="match status" value="1"/>
</dbReference>
<feature type="domain" description="Methyltransferase type 11" evidence="1">
    <location>
        <begin position="36"/>
        <end position="122"/>
    </location>
</feature>
<dbReference type="SUPFAM" id="SSF53335">
    <property type="entry name" value="S-adenosyl-L-methionine-dependent methyltransferases"/>
    <property type="match status" value="1"/>
</dbReference>
<keyword evidence="3" id="KW-1185">Reference proteome</keyword>
<evidence type="ECO:0000313" key="3">
    <source>
        <dbReference type="Proteomes" id="UP000078263"/>
    </source>
</evidence>
<dbReference type="AlphaFoldDB" id="A0A192D8F6"/>
<gene>
    <name evidence="2" type="ORF">A9D12_02845</name>
</gene>
<sequence>MQRHFRITRFAAINRLIETLLAGRETITILDVGGRAEYWNMLAPQLREKVHVTLLNYGDELALFSEHVAAGLRFTNVAGNACNMPQYADGSFDLVHSNSVVEHVGSYANMFDFANEIRRVGKAYYVQTPNYWFPIDPHSASPFLHWLPDPIPRMRFYVGVTRRVDERGAAMRLDGTKMIGRIFFGALFPDAVHTSERLALVFVSSLIAARGA</sequence>
<dbReference type="Gene3D" id="3.40.50.150">
    <property type="entry name" value="Vaccinia Virus protein VP39"/>
    <property type="match status" value="1"/>
</dbReference>
<dbReference type="InterPro" id="IPR029063">
    <property type="entry name" value="SAM-dependent_MTases_sf"/>
</dbReference>
<reference evidence="2 3" key="1">
    <citation type="submission" date="2016-05" db="EMBL/GenBank/DDBJ databases">
        <title>Compelete Genome Sequence of Bacteriochlorophyll-Synthesizing Bacterium Porphyrobacter neustonensis DSM 9434.</title>
        <authorList>
            <person name="Shi X.-L."/>
            <person name="Wu Y.-H."/>
            <person name="Cheng H."/>
            <person name="Xu L."/>
            <person name="Zhang X.-Q."/>
            <person name="Wang C.-S."/>
            <person name="Xu X.-W."/>
        </authorList>
    </citation>
    <scope>NUCLEOTIDE SEQUENCE [LARGE SCALE GENOMIC DNA]</scope>
    <source>
        <strain evidence="2 3">DSM 9434</strain>
    </source>
</reference>
<dbReference type="STRING" id="1112.A9D12_02845"/>
<evidence type="ECO:0000259" key="1">
    <source>
        <dbReference type="Pfam" id="PF08241"/>
    </source>
</evidence>
<proteinExistence type="predicted"/>
<dbReference type="EMBL" id="CP016033">
    <property type="protein sequence ID" value="ANK14049.1"/>
    <property type="molecule type" value="Genomic_DNA"/>
</dbReference>
<dbReference type="KEGG" id="pns:A9D12_02845"/>
<dbReference type="GO" id="GO:0008757">
    <property type="term" value="F:S-adenosylmethionine-dependent methyltransferase activity"/>
    <property type="evidence" value="ECO:0007669"/>
    <property type="project" value="InterPro"/>
</dbReference>
<protein>
    <recommendedName>
        <fullName evidence="1">Methyltransferase type 11 domain-containing protein</fullName>
    </recommendedName>
</protein>
<dbReference type="CDD" id="cd02440">
    <property type="entry name" value="AdoMet_MTases"/>
    <property type="match status" value="1"/>
</dbReference>
<dbReference type="InterPro" id="IPR013216">
    <property type="entry name" value="Methyltransf_11"/>
</dbReference>
<accession>A0A192D8F6</accession>